<dbReference type="AlphaFoldDB" id="A0A2G9THA1"/>
<proteinExistence type="predicted"/>
<dbReference type="OrthoDB" id="428525at2759"/>
<keyword evidence="2" id="KW-1185">Reference proteome</keyword>
<reference evidence="1 2" key="1">
    <citation type="submission" date="2015-09" db="EMBL/GenBank/DDBJ databases">
        <title>Draft genome of the parasitic nematode Teladorsagia circumcincta isolate WARC Sus (inbred).</title>
        <authorList>
            <person name="Mitreva M."/>
        </authorList>
    </citation>
    <scope>NUCLEOTIDE SEQUENCE [LARGE SCALE GENOMIC DNA]</scope>
    <source>
        <strain evidence="1 2">S</strain>
    </source>
</reference>
<dbReference type="EMBL" id="KZ366106">
    <property type="protein sequence ID" value="PIO57337.1"/>
    <property type="molecule type" value="Genomic_DNA"/>
</dbReference>
<feature type="non-terminal residue" evidence="1">
    <location>
        <position position="1"/>
    </location>
</feature>
<evidence type="ECO:0000313" key="2">
    <source>
        <dbReference type="Proteomes" id="UP000230423"/>
    </source>
</evidence>
<name>A0A2G9THA1_TELCI</name>
<evidence type="ECO:0000313" key="1">
    <source>
        <dbReference type="EMBL" id="PIO57337.1"/>
    </source>
</evidence>
<dbReference type="Proteomes" id="UP000230423">
    <property type="component" value="Unassembled WGS sequence"/>
</dbReference>
<gene>
    <name evidence="1" type="ORF">TELCIR_21256</name>
</gene>
<organism evidence="1 2">
    <name type="scientific">Teladorsagia circumcincta</name>
    <name type="common">Brown stomach worm</name>
    <name type="synonym">Ostertagia circumcincta</name>
    <dbReference type="NCBI Taxonomy" id="45464"/>
    <lineage>
        <taxon>Eukaryota</taxon>
        <taxon>Metazoa</taxon>
        <taxon>Ecdysozoa</taxon>
        <taxon>Nematoda</taxon>
        <taxon>Chromadorea</taxon>
        <taxon>Rhabditida</taxon>
        <taxon>Rhabditina</taxon>
        <taxon>Rhabditomorpha</taxon>
        <taxon>Strongyloidea</taxon>
        <taxon>Trichostrongylidae</taxon>
        <taxon>Teladorsagia</taxon>
    </lineage>
</organism>
<accession>A0A2G9THA1</accession>
<sequence>LSKCDKETELTGDGCMWKVVAAWIFYNCLLVGIAGSLEGPMIHSGAVVGAGISQVFFCDDLCFYGQFSSQLVQWAQWMVVMDRTG</sequence>
<protein>
    <submittedName>
        <fullName evidence="1">Uncharacterized protein</fullName>
    </submittedName>
</protein>